<evidence type="ECO:0000256" key="7">
    <source>
        <dbReference type="ARBA" id="ARBA00047942"/>
    </source>
</evidence>
<dbReference type="GO" id="GO:0009007">
    <property type="term" value="F:site-specific DNA-methyltransferase (adenine-specific) activity"/>
    <property type="evidence" value="ECO:0007669"/>
    <property type="project" value="UniProtKB-EC"/>
</dbReference>
<dbReference type="InterPro" id="IPR038333">
    <property type="entry name" value="T1MK-like_N_sf"/>
</dbReference>
<evidence type="ECO:0000256" key="4">
    <source>
        <dbReference type="ARBA" id="ARBA00022679"/>
    </source>
</evidence>
<dbReference type="GO" id="GO:0003677">
    <property type="term" value="F:DNA binding"/>
    <property type="evidence" value="ECO:0007669"/>
    <property type="project" value="InterPro"/>
</dbReference>
<feature type="domain" description="DNA methylase adenine-specific" evidence="9">
    <location>
        <begin position="161"/>
        <end position="466"/>
    </location>
</feature>
<protein>
    <recommendedName>
        <fullName evidence="2">site-specific DNA-methyltransferase (adenine-specific)</fullName>
        <ecNumber evidence="2">2.1.1.72</ecNumber>
    </recommendedName>
</protein>
<gene>
    <name evidence="11" type="ORF">H8E23_02540</name>
</gene>
<dbReference type="GO" id="GO:0008170">
    <property type="term" value="F:N-methyltransferase activity"/>
    <property type="evidence" value="ECO:0007669"/>
    <property type="project" value="InterPro"/>
</dbReference>
<dbReference type="Pfam" id="PF12161">
    <property type="entry name" value="HsdM_N"/>
    <property type="match status" value="1"/>
</dbReference>
<comment type="catalytic activity">
    <reaction evidence="7">
        <text>a 2'-deoxyadenosine in DNA + S-adenosyl-L-methionine = an N(6)-methyl-2'-deoxyadenosine in DNA + S-adenosyl-L-homocysteine + H(+)</text>
        <dbReference type="Rhea" id="RHEA:15197"/>
        <dbReference type="Rhea" id="RHEA-COMP:12418"/>
        <dbReference type="Rhea" id="RHEA-COMP:12419"/>
        <dbReference type="ChEBI" id="CHEBI:15378"/>
        <dbReference type="ChEBI" id="CHEBI:57856"/>
        <dbReference type="ChEBI" id="CHEBI:59789"/>
        <dbReference type="ChEBI" id="CHEBI:90615"/>
        <dbReference type="ChEBI" id="CHEBI:90616"/>
        <dbReference type="EC" id="2.1.1.72"/>
    </reaction>
</comment>
<reference evidence="11 12" key="1">
    <citation type="submission" date="2020-08" db="EMBL/GenBank/DDBJ databases">
        <title>Bridging the membrane lipid divide: bacteria of the FCB group superphylum have the potential to synthesize archaeal ether lipids.</title>
        <authorList>
            <person name="Villanueva L."/>
            <person name="Von Meijenfeldt F.A.B."/>
            <person name="Westbye A.B."/>
            <person name="Yadav S."/>
            <person name="Hopmans E.C."/>
            <person name="Dutilh B.E."/>
            <person name="Sinninghe Damste J.S."/>
        </authorList>
    </citation>
    <scope>NUCLEOTIDE SEQUENCE [LARGE SCALE GENOMIC DNA]</scope>
    <source>
        <strain evidence="11">NIOZ-UU30</strain>
    </source>
</reference>
<dbReference type="EC" id="2.1.1.72" evidence="2"/>
<proteinExistence type="inferred from homology"/>
<keyword evidence="3 11" id="KW-0489">Methyltransferase</keyword>
<evidence type="ECO:0000259" key="9">
    <source>
        <dbReference type="Pfam" id="PF02384"/>
    </source>
</evidence>
<dbReference type="EMBL" id="JACNJH010000079">
    <property type="protein sequence ID" value="MBC8360264.1"/>
    <property type="molecule type" value="Genomic_DNA"/>
</dbReference>
<dbReference type="Pfam" id="PF02384">
    <property type="entry name" value="N6_Mtase"/>
    <property type="match status" value="1"/>
</dbReference>
<dbReference type="InterPro" id="IPR051537">
    <property type="entry name" value="DNA_Adenine_Mtase"/>
</dbReference>
<dbReference type="InterPro" id="IPR003356">
    <property type="entry name" value="DNA_methylase_A-5"/>
</dbReference>
<evidence type="ECO:0000256" key="3">
    <source>
        <dbReference type="ARBA" id="ARBA00022603"/>
    </source>
</evidence>
<evidence type="ECO:0000256" key="8">
    <source>
        <dbReference type="SAM" id="Coils"/>
    </source>
</evidence>
<dbReference type="Gene3D" id="1.20.1260.30">
    <property type="match status" value="1"/>
</dbReference>
<dbReference type="PRINTS" id="PR00507">
    <property type="entry name" value="N12N6MTFRASE"/>
</dbReference>
<feature type="domain" description="N6 adenine-specific DNA methyltransferase N-terminal" evidence="10">
    <location>
        <begin position="9"/>
        <end position="147"/>
    </location>
</feature>
<dbReference type="PANTHER" id="PTHR42933">
    <property type="entry name" value="SLR6095 PROTEIN"/>
    <property type="match status" value="1"/>
</dbReference>
<comment type="similarity">
    <text evidence="1">Belongs to the N(4)/N(6)-methyltransferase family.</text>
</comment>
<dbReference type="PROSITE" id="PS00092">
    <property type="entry name" value="N6_MTASE"/>
    <property type="match status" value="1"/>
</dbReference>
<dbReference type="Gene3D" id="3.40.50.150">
    <property type="entry name" value="Vaccinia Virus protein VP39"/>
    <property type="match status" value="1"/>
</dbReference>
<evidence type="ECO:0000256" key="6">
    <source>
        <dbReference type="ARBA" id="ARBA00022747"/>
    </source>
</evidence>
<sequence>MRKLTLKQLEHHLFSAADILRGKMDASEFKEYIFGMLFLKRCSDVFDEEYEKIYKTHIAKGRTEAQAIKRAGEPSRYAASFYVPNLARWEHIKHLHRNIGDGLNIALAALERVNPGLEGVLGHIDFLRKAGKTKIPDHKLRELINHFNKYRLRNDDFEFPDLIGAAYEYLIGQFADSAGKKGGEFYTPRDVVRLMVQILKPREGMRIYDPCVGSGGMLILSKQYVEEHGGNPFNLRLYGQDNNGGVWSMCMMNMILHGIKDADIHNDDVLWNPMHMEGGELMRFDRVITNPPFSQNYTKDGMKFSERFRYGFCPETGKKGDLMFLQHMLVVLRTNGMLATVMPHGVLFRGGAEKEIRKGIIEHDLLEAVIGLPPNLFYGTGIPACILVCRAKGSKPEERQDKILFINADREFHAGRAQNYLRPEHIEKITSAFDAFENIPGYAAVVSRDVLEANDWNLNIRRYADNAPLPEPHDVRAHLLGGVPKAEVEAKTDLLFAHGFKIETIFAERDADCYDFDPAIKERAEIKPRIEAGKGIRQKEIKIKTAYDLWWKEYHQALIDLPDTKNLMEVRADLLEAFVSQIAPVGLLDRFKTAGVFAAWWYETQYDLKTLVAQGFGGLIDGWVYTIEAAMEDAKGNHFDLAEDPLVLRLLPDYLQELEQVRLDIVSVEQEKEAFESGDAVEDEADDMDEEGERPNYALVLKEQIKALKHDINEYLKQVKILTGSARKKGSLKFHQEKGDDTTAMEAQLKDLNQKVHPIEAEIQALEEKLKPYDEILSRLKAAKKQLKELQRKFIKRLHAAREALTDDDCRELVLDIFNEKLAGHLNSYVAAHRQEVIAAAENWWDKYRVTLRDIEKERGNAKKKLDGSMYTLGYGS</sequence>
<dbReference type="InterPro" id="IPR029063">
    <property type="entry name" value="SAM-dependent_MTases_sf"/>
</dbReference>
<dbReference type="Proteomes" id="UP000603434">
    <property type="component" value="Unassembled WGS sequence"/>
</dbReference>
<keyword evidence="5" id="KW-0949">S-adenosyl-L-methionine</keyword>
<dbReference type="InterPro" id="IPR002052">
    <property type="entry name" value="DNA_methylase_N6_adenine_CS"/>
</dbReference>
<dbReference type="GO" id="GO:0009307">
    <property type="term" value="P:DNA restriction-modification system"/>
    <property type="evidence" value="ECO:0007669"/>
    <property type="project" value="UniProtKB-KW"/>
</dbReference>
<evidence type="ECO:0000313" key="12">
    <source>
        <dbReference type="Proteomes" id="UP000603434"/>
    </source>
</evidence>
<evidence type="ECO:0000259" key="10">
    <source>
        <dbReference type="Pfam" id="PF12161"/>
    </source>
</evidence>
<name>A0A8J6TKG4_9BACT</name>
<dbReference type="SUPFAM" id="SSF53335">
    <property type="entry name" value="S-adenosyl-L-methionine-dependent methyltransferases"/>
    <property type="match status" value="1"/>
</dbReference>
<evidence type="ECO:0000256" key="1">
    <source>
        <dbReference type="ARBA" id="ARBA00006594"/>
    </source>
</evidence>
<dbReference type="InterPro" id="IPR022749">
    <property type="entry name" value="D12N6_MeTrfase_N"/>
</dbReference>
<dbReference type="PANTHER" id="PTHR42933:SF3">
    <property type="entry name" value="TYPE I RESTRICTION ENZYME MJAVIII METHYLASE SUBUNIT"/>
    <property type="match status" value="1"/>
</dbReference>
<accession>A0A8J6TKG4</accession>
<evidence type="ECO:0000256" key="5">
    <source>
        <dbReference type="ARBA" id="ARBA00022691"/>
    </source>
</evidence>
<evidence type="ECO:0000313" key="11">
    <source>
        <dbReference type="EMBL" id="MBC8360264.1"/>
    </source>
</evidence>
<keyword evidence="4" id="KW-0808">Transferase</keyword>
<dbReference type="GO" id="GO:0032259">
    <property type="term" value="P:methylation"/>
    <property type="evidence" value="ECO:0007669"/>
    <property type="project" value="UniProtKB-KW"/>
</dbReference>
<feature type="coiled-coil region" evidence="8">
    <location>
        <begin position="749"/>
        <end position="793"/>
    </location>
</feature>
<keyword evidence="8" id="KW-0175">Coiled coil</keyword>
<keyword evidence="6" id="KW-0680">Restriction system</keyword>
<organism evidence="11 12">
    <name type="scientific">Candidatus Desulfatibia profunda</name>
    <dbReference type="NCBI Taxonomy" id="2841695"/>
    <lineage>
        <taxon>Bacteria</taxon>
        <taxon>Pseudomonadati</taxon>
        <taxon>Thermodesulfobacteriota</taxon>
        <taxon>Desulfobacteria</taxon>
        <taxon>Desulfobacterales</taxon>
        <taxon>Desulfobacterales incertae sedis</taxon>
        <taxon>Candidatus Desulfatibia</taxon>
    </lineage>
</organism>
<dbReference type="AlphaFoldDB" id="A0A8J6TKG4"/>
<evidence type="ECO:0000256" key="2">
    <source>
        <dbReference type="ARBA" id="ARBA00011900"/>
    </source>
</evidence>
<comment type="caution">
    <text evidence="11">The sequence shown here is derived from an EMBL/GenBank/DDBJ whole genome shotgun (WGS) entry which is preliminary data.</text>
</comment>